<evidence type="ECO:0000256" key="1">
    <source>
        <dbReference type="PROSITE-ProRule" id="PRU00169"/>
    </source>
</evidence>
<comment type="caution">
    <text evidence="3">The sequence shown here is derived from an EMBL/GenBank/DDBJ whole genome shotgun (WGS) entry which is preliminary data.</text>
</comment>
<dbReference type="PROSITE" id="PS50110">
    <property type="entry name" value="RESPONSE_REGULATORY"/>
    <property type="match status" value="1"/>
</dbReference>
<dbReference type="EMBL" id="JWIC01000004">
    <property type="protein sequence ID" value="KID58357.1"/>
    <property type="molecule type" value="Genomic_DNA"/>
</dbReference>
<dbReference type="AlphaFoldDB" id="A0A0C1QTN7"/>
<dbReference type="Proteomes" id="UP000031327">
    <property type="component" value="Unassembled WGS sequence"/>
</dbReference>
<dbReference type="RefSeq" id="WP_023396984.1">
    <property type="nucleotide sequence ID" value="NZ_JAGJEH010000003.1"/>
</dbReference>
<accession>A0A0C1QTN7</accession>
<feature type="modified residue" description="4-aspartylphosphate" evidence="1">
    <location>
        <position position="56"/>
    </location>
</feature>
<dbReference type="PANTHER" id="PTHR43228">
    <property type="entry name" value="TWO-COMPONENT RESPONSE REGULATOR"/>
    <property type="match status" value="1"/>
</dbReference>
<dbReference type="InterPro" id="IPR052048">
    <property type="entry name" value="ST_Response_Regulator"/>
</dbReference>
<dbReference type="CDD" id="cd00156">
    <property type="entry name" value="REC"/>
    <property type="match status" value="1"/>
</dbReference>
<evidence type="ECO:0000259" key="2">
    <source>
        <dbReference type="PROSITE" id="PS50110"/>
    </source>
</evidence>
<dbReference type="Pfam" id="PF00072">
    <property type="entry name" value="Response_reg"/>
    <property type="match status" value="1"/>
</dbReference>
<dbReference type="Gene3D" id="3.40.50.2300">
    <property type="match status" value="1"/>
</dbReference>
<sequence length="127" mass="14032">MEQQISILIVDDVGTVRSFLHQTLMHLGIDNVKEASTAKQCIAACEERHFDIVFLDIELPDGDGKELIAELAQINPDINVVMVSAHSTVDNVKDAIERGAKGFVVKPFSPKKIAAMLKKFYPKLEIA</sequence>
<feature type="domain" description="Response regulatory" evidence="2">
    <location>
        <begin position="6"/>
        <end position="121"/>
    </location>
</feature>
<dbReference type="InterPro" id="IPR001789">
    <property type="entry name" value="Sig_transdc_resp-reg_receiver"/>
</dbReference>
<dbReference type="SUPFAM" id="SSF52172">
    <property type="entry name" value="CheY-like"/>
    <property type="match status" value="1"/>
</dbReference>
<dbReference type="OrthoDB" id="5637927at2"/>
<name>A0A0C1QTN7_9GAMM</name>
<dbReference type="InterPro" id="IPR011006">
    <property type="entry name" value="CheY-like_superfamily"/>
</dbReference>
<keyword evidence="1" id="KW-0597">Phosphoprotein</keyword>
<evidence type="ECO:0000313" key="3">
    <source>
        <dbReference type="EMBL" id="KID58357.1"/>
    </source>
</evidence>
<organism evidence="3 4">
    <name type="scientific">Pseudoalteromonas luteoviolacea</name>
    <dbReference type="NCBI Taxonomy" id="43657"/>
    <lineage>
        <taxon>Bacteria</taxon>
        <taxon>Pseudomonadati</taxon>
        <taxon>Pseudomonadota</taxon>
        <taxon>Gammaproteobacteria</taxon>
        <taxon>Alteromonadales</taxon>
        <taxon>Pseudoalteromonadaceae</taxon>
        <taxon>Pseudoalteromonas</taxon>
    </lineage>
</organism>
<reference evidence="3 4" key="1">
    <citation type="submission" date="2014-12" db="EMBL/GenBank/DDBJ databases">
        <title>Draft Genome Sequence of Pseudoalteromonas luteoviolacea HI1.</title>
        <authorList>
            <person name="Asahina A.Y."/>
            <person name="Hadfield M.G."/>
        </authorList>
    </citation>
    <scope>NUCLEOTIDE SEQUENCE [LARGE SCALE GENOMIC DNA]</scope>
    <source>
        <strain evidence="3 4">HI1</strain>
    </source>
</reference>
<gene>
    <name evidence="3" type="ORF">JF50_06715</name>
</gene>
<evidence type="ECO:0000313" key="4">
    <source>
        <dbReference type="Proteomes" id="UP000031327"/>
    </source>
</evidence>
<dbReference type="GO" id="GO:0000160">
    <property type="term" value="P:phosphorelay signal transduction system"/>
    <property type="evidence" value="ECO:0007669"/>
    <property type="project" value="InterPro"/>
</dbReference>
<protein>
    <submittedName>
        <fullName evidence="3">Chemotaxis protein CheY</fullName>
    </submittedName>
</protein>
<dbReference type="PANTHER" id="PTHR43228:SF1">
    <property type="entry name" value="TWO-COMPONENT RESPONSE REGULATOR ARR22"/>
    <property type="match status" value="1"/>
</dbReference>
<proteinExistence type="predicted"/>
<dbReference type="SMART" id="SM00448">
    <property type="entry name" value="REC"/>
    <property type="match status" value="1"/>
</dbReference>